<comment type="caution">
    <text evidence="1">The sequence shown here is derived from an EMBL/GenBank/DDBJ whole genome shotgun (WGS) entry which is preliminary data.</text>
</comment>
<dbReference type="Proteomes" id="UP000299102">
    <property type="component" value="Unassembled WGS sequence"/>
</dbReference>
<accession>A0A4C1YMR6</accession>
<protein>
    <submittedName>
        <fullName evidence="1">Uncharacterized protein</fullName>
    </submittedName>
</protein>
<reference evidence="1 2" key="1">
    <citation type="journal article" date="2019" name="Commun. Biol.">
        <title>The bagworm genome reveals a unique fibroin gene that provides high tensile strength.</title>
        <authorList>
            <person name="Kono N."/>
            <person name="Nakamura H."/>
            <person name="Ohtoshi R."/>
            <person name="Tomita M."/>
            <person name="Numata K."/>
            <person name="Arakawa K."/>
        </authorList>
    </citation>
    <scope>NUCLEOTIDE SEQUENCE [LARGE SCALE GENOMIC DNA]</scope>
</reference>
<evidence type="ECO:0000313" key="1">
    <source>
        <dbReference type="EMBL" id="GBP75919.1"/>
    </source>
</evidence>
<dbReference type="EMBL" id="BGZK01001267">
    <property type="protein sequence ID" value="GBP75919.1"/>
    <property type="molecule type" value="Genomic_DNA"/>
</dbReference>
<evidence type="ECO:0000313" key="2">
    <source>
        <dbReference type="Proteomes" id="UP000299102"/>
    </source>
</evidence>
<keyword evidence="2" id="KW-1185">Reference proteome</keyword>
<name>A0A4C1YMR6_EUMVA</name>
<proteinExistence type="predicted"/>
<gene>
    <name evidence="1" type="ORF">EVAR_61738_1</name>
</gene>
<dbReference type="AlphaFoldDB" id="A0A4C1YMR6"/>
<organism evidence="1 2">
    <name type="scientific">Eumeta variegata</name>
    <name type="common">Bagworm moth</name>
    <name type="synonym">Eumeta japonica</name>
    <dbReference type="NCBI Taxonomy" id="151549"/>
    <lineage>
        <taxon>Eukaryota</taxon>
        <taxon>Metazoa</taxon>
        <taxon>Ecdysozoa</taxon>
        <taxon>Arthropoda</taxon>
        <taxon>Hexapoda</taxon>
        <taxon>Insecta</taxon>
        <taxon>Pterygota</taxon>
        <taxon>Neoptera</taxon>
        <taxon>Endopterygota</taxon>
        <taxon>Lepidoptera</taxon>
        <taxon>Glossata</taxon>
        <taxon>Ditrysia</taxon>
        <taxon>Tineoidea</taxon>
        <taxon>Psychidae</taxon>
        <taxon>Oiketicinae</taxon>
        <taxon>Eumeta</taxon>
    </lineage>
</organism>
<sequence>MPESFQTLERFSFTVNPSAGRRALAGLAPRHTAARASRRITSSLDDFRCNGIPHPIKAFKRRSKFPFRQLVTRTSSNSCVELL</sequence>